<dbReference type="RefSeq" id="WP_145374472.1">
    <property type="nucleotide sequence ID" value="NZ_CP036276.1"/>
</dbReference>
<gene>
    <name evidence="2" type="ORF">Mal52_08820</name>
</gene>
<keyword evidence="3" id="KW-1185">Reference proteome</keyword>
<dbReference type="Pfam" id="PF04102">
    <property type="entry name" value="SlyX"/>
    <property type="match status" value="1"/>
</dbReference>
<dbReference type="KEGG" id="sdyn:Mal52_08820"/>
<evidence type="ECO:0000313" key="2">
    <source>
        <dbReference type="EMBL" id="QDU42421.1"/>
    </source>
</evidence>
<reference evidence="2 3" key="1">
    <citation type="submission" date="2019-02" db="EMBL/GenBank/DDBJ databases">
        <title>Deep-cultivation of Planctomycetes and their phenomic and genomic characterization uncovers novel biology.</title>
        <authorList>
            <person name="Wiegand S."/>
            <person name="Jogler M."/>
            <person name="Boedeker C."/>
            <person name="Pinto D."/>
            <person name="Vollmers J."/>
            <person name="Rivas-Marin E."/>
            <person name="Kohn T."/>
            <person name="Peeters S.H."/>
            <person name="Heuer A."/>
            <person name="Rast P."/>
            <person name="Oberbeckmann S."/>
            <person name="Bunk B."/>
            <person name="Jeske O."/>
            <person name="Meyerdierks A."/>
            <person name="Storesund J.E."/>
            <person name="Kallscheuer N."/>
            <person name="Luecker S."/>
            <person name="Lage O.M."/>
            <person name="Pohl T."/>
            <person name="Merkel B.J."/>
            <person name="Hornburger P."/>
            <person name="Mueller R.-W."/>
            <person name="Bruemmer F."/>
            <person name="Labrenz M."/>
            <person name="Spormann A.M."/>
            <person name="Op den Camp H."/>
            <person name="Overmann J."/>
            <person name="Amann R."/>
            <person name="Jetten M.S.M."/>
            <person name="Mascher T."/>
            <person name="Medema M.H."/>
            <person name="Devos D.P."/>
            <person name="Kaster A.-K."/>
            <person name="Ovreas L."/>
            <person name="Rohde M."/>
            <person name="Galperin M.Y."/>
            <person name="Jogler C."/>
        </authorList>
    </citation>
    <scope>NUCLEOTIDE SEQUENCE [LARGE SCALE GENOMIC DNA]</scope>
    <source>
        <strain evidence="2 3">Mal52</strain>
    </source>
</reference>
<feature type="region of interest" description="Disordered" evidence="1">
    <location>
        <begin position="57"/>
        <end position="78"/>
    </location>
</feature>
<dbReference type="AlphaFoldDB" id="A0A517ZIW1"/>
<evidence type="ECO:0000256" key="1">
    <source>
        <dbReference type="SAM" id="MobiDB-lite"/>
    </source>
</evidence>
<sequence length="78" mass="8853">MSDPTPAADPTLANRVTELEILVMHMQADFQKVNSVVLEQQREIDALTKSLDRLGSKVDKLGEEPEKRDPVQERPPHY</sequence>
<dbReference type="Proteomes" id="UP000319383">
    <property type="component" value="Chromosome"/>
</dbReference>
<evidence type="ECO:0008006" key="4">
    <source>
        <dbReference type="Google" id="ProtNLM"/>
    </source>
</evidence>
<protein>
    <recommendedName>
        <fullName evidence="4">Protein SlyX</fullName>
    </recommendedName>
</protein>
<proteinExistence type="predicted"/>
<evidence type="ECO:0000313" key="3">
    <source>
        <dbReference type="Proteomes" id="UP000319383"/>
    </source>
</evidence>
<dbReference type="EMBL" id="CP036276">
    <property type="protein sequence ID" value="QDU42421.1"/>
    <property type="molecule type" value="Genomic_DNA"/>
</dbReference>
<accession>A0A517ZIW1</accession>
<organism evidence="2 3">
    <name type="scientific">Symmachiella dynata</name>
    <dbReference type="NCBI Taxonomy" id="2527995"/>
    <lineage>
        <taxon>Bacteria</taxon>
        <taxon>Pseudomonadati</taxon>
        <taxon>Planctomycetota</taxon>
        <taxon>Planctomycetia</taxon>
        <taxon>Planctomycetales</taxon>
        <taxon>Planctomycetaceae</taxon>
        <taxon>Symmachiella</taxon>
    </lineage>
</organism>
<name>A0A517ZIW1_9PLAN</name>
<dbReference type="InterPro" id="IPR007236">
    <property type="entry name" value="SlyX"/>
</dbReference>